<feature type="signal peptide" evidence="5">
    <location>
        <begin position="1"/>
        <end position="18"/>
    </location>
</feature>
<keyword evidence="4" id="KW-1133">Transmembrane helix</keyword>
<accession>A0A9P0KFC3</accession>
<organism evidence="6 7">
    <name type="scientific">Acanthoscelides obtectus</name>
    <name type="common">Bean weevil</name>
    <name type="synonym">Bruchus obtectus</name>
    <dbReference type="NCBI Taxonomy" id="200917"/>
    <lineage>
        <taxon>Eukaryota</taxon>
        <taxon>Metazoa</taxon>
        <taxon>Ecdysozoa</taxon>
        <taxon>Arthropoda</taxon>
        <taxon>Hexapoda</taxon>
        <taxon>Insecta</taxon>
        <taxon>Pterygota</taxon>
        <taxon>Neoptera</taxon>
        <taxon>Endopterygota</taxon>
        <taxon>Coleoptera</taxon>
        <taxon>Polyphaga</taxon>
        <taxon>Cucujiformia</taxon>
        <taxon>Chrysomeloidea</taxon>
        <taxon>Chrysomelidae</taxon>
        <taxon>Bruchinae</taxon>
        <taxon>Bruchini</taxon>
        <taxon>Acanthoscelides</taxon>
    </lineage>
</organism>
<feature type="region of interest" description="Disordered" evidence="3">
    <location>
        <begin position="634"/>
        <end position="678"/>
    </location>
</feature>
<evidence type="ECO:0000256" key="2">
    <source>
        <dbReference type="ARBA" id="ARBA00022737"/>
    </source>
</evidence>
<sequence>MTRWLLAFAALAAALAEATPPTPKAPLLLPTKIKSCIEHCKCKLNKLAVIECDRPIILNSTTFRYINKPQTSTVSFENVIIDQIEEDAFSDFPNLGDILILNSHIGSIDAKAFNNVKRVKFARCRFEDRPDLVSEKMEELHFGECQLEEIPKLNGLLKLTFLNLTGNYIKDIDIDAFAELFDLEELYLSNNEIFKIPPTLFINNDNLAGLYLDNNQLRHFYLNTSENLETLSLKNCSLELFDEKSAQRLSDLNDLNLSHNKLKTITGRTMSFMKELAIINLSHNKLSKLDDDIFAYNTNLMKIVLDGNNFEALPNFYLHNGDFIAYSFSCKHCGLKTLPASAFKHMKSMTSLELSHNKLMNVDNSFQNITSLKLLDISYNNVVYFAPYTFVNNKNLEYLNIAGNPLMTLNPEVFAVMPVLKLINARNATLSKLWSNYNKSLKDLQKLLLSDNRLTSLSIDDFRITPSLTAIDLFNNPLVFTEKLCKVLNWLDLKGVNPIEKFRSYEFPFDDSYDIIMSWTQLHNNNCQVQSTTTVTTIPIDDEDNDDDDDDTTDRYDEAYYDDEDDIVEEEVKKFAESNFTRASYILSITSAFVLSAVVVLTVAVTLTLCILKRNSNFNMHEANLPRVKIPLWNTTPGQKKHSGSVYRPLSEDLSGPKTPKLSRYEFTATPTVHSSNP</sequence>
<evidence type="ECO:0000313" key="7">
    <source>
        <dbReference type="Proteomes" id="UP001152888"/>
    </source>
</evidence>
<dbReference type="OrthoDB" id="2325980at2759"/>
<dbReference type="Gene3D" id="3.80.10.10">
    <property type="entry name" value="Ribonuclease Inhibitor"/>
    <property type="match status" value="3"/>
</dbReference>
<dbReference type="Proteomes" id="UP001152888">
    <property type="component" value="Unassembled WGS sequence"/>
</dbReference>
<dbReference type="AlphaFoldDB" id="A0A9P0KFC3"/>
<dbReference type="PANTHER" id="PTHR45712">
    <property type="entry name" value="AGAP008170-PA"/>
    <property type="match status" value="1"/>
</dbReference>
<evidence type="ECO:0000256" key="5">
    <source>
        <dbReference type="SAM" id="SignalP"/>
    </source>
</evidence>
<dbReference type="InterPro" id="IPR003591">
    <property type="entry name" value="Leu-rich_rpt_typical-subtyp"/>
</dbReference>
<keyword evidence="4" id="KW-0812">Transmembrane</keyword>
<evidence type="ECO:0000256" key="3">
    <source>
        <dbReference type="SAM" id="MobiDB-lite"/>
    </source>
</evidence>
<evidence type="ECO:0000256" key="1">
    <source>
        <dbReference type="ARBA" id="ARBA00022614"/>
    </source>
</evidence>
<keyword evidence="2" id="KW-0677">Repeat</keyword>
<dbReference type="PANTHER" id="PTHR45712:SF22">
    <property type="entry name" value="INSULIN-LIKE GROWTH FACTOR-BINDING PROTEIN COMPLEX ACID LABILE SUBUNIT"/>
    <property type="match status" value="1"/>
</dbReference>
<keyword evidence="4" id="KW-0472">Membrane</keyword>
<dbReference type="InterPro" id="IPR032675">
    <property type="entry name" value="LRR_dom_sf"/>
</dbReference>
<dbReference type="Pfam" id="PF00560">
    <property type="entry name" value="LRR_1"/>
    <property type="match status" value="1"/>
</dbReference>
<gene>
    <name evidence="6" type="ORF">ACAOBT_LOCUS11118</name>
</gene>
<keyword evidence="5" id="KW-0732">Signal</keyword>
<name>A0A9P0KFC3_ACAOB</name>
<proteinExistence type="predicted"/>
<dbReference type="SMART" id="SM00369">
    <property type="entry name" value="LRR_TYP"/>
    <property type="match status" value="8"/>
</dbReference>
<keyword evidence="7" id="KW-1185">Reference proteome</keyword>
<evidence type="ECO:0000256" key="4">
    <source>
        <dbReference type="SAM" id="Phobius"/>
    </source>
</evidence>
<evidence type="ECO:0000313" key="6">
    <source>
        <dbReference type="EMBL" id="CAH1974471.1"/>
    </source>
</evidence>
<feature type="transmembrane region" description="Helical" evidence="4">
    <location>
        <begin position="585"/>
        <end position="612"/>
    </location>
</feature>
<reference evidence="6" key="1">
    <citation type="submission" date="2022-03" db="EMBL/GenBank/DDBJ databases">
        <authorList>
            <person name="Sayadi A."/>
        </authorList>
    </citation>
    <scope>NUCLEOTIDE SEQUENCE</scope>
</reference>
<protein>
    <submittedName>
        <fullName evidence="6">Uncharacterized protein</fullName>
    </submittedName>
</protein>
<dbReference type="InterPro" id="IPR001611">
    <property type="entry name" value="Leu-rich_rpt"/>
</dbReference>
<feature type="compositionally biased region" description="Polar residues" evidence="3">
    <location>
        <begin position="669"/>
        <end position="678"/>
    </location>
</feature>
<feature type="chain" id="PRO_5040482355" evidence="5">
    <location>
        <begin position="19"/>
        <end position="678"/>
    </location>
</feature>
<comment type="caution">
    <text evidence="6">The sequence shown here is derived from an EMBL/GenBank/DDBJ whole genome shotgun (WGS) entry which is preliminary data.</text>
</comment>
<keyword evidence="1" id="KW-0433">Leucine-rich repeat</keyword>
<dbReference type="SUPFAM" id="SSF52058">
    <property type="entry name" value="L domain-like"/>
    <property type="match status" value="1"/>
</dbReference>
<dbReference type="PROSITE" id="PS51450">
    <property type="entry name" value="LRR"/>
    <property type="match status" value="4"/>
</dbReference>
<dbReference type="InterPro" id="IPR050333">
    <property type="entry name" value="SLRP"/>
</dbReference>
<dbReference type="EMBL" id="CAKOFQ010006825">
    <property type="protein sequence ID" value="CAH1974471.1"/>
    <property type="molecule type" value="Genomic_DNA"/>
</dbReference>
<dbReference type="Pfam" id="PF13855">
    <property type="entry name" value="LRR_8"/>
    <property type="match status" value="3"/>
</dbReference>